<feature type="compositionally biased region" description="Basic and acidic residues" evidence="1">
    <location>
        <begin position="38"/>
        <end position="47"/>
    </location>
</feature>
<dbReference type="AlphaFoldDB" id="A0A2I0VK37"/>
<reference evidence="2 3" key="1">
    <citation type="journal article" date="2016" name="Sci. Rep.">
        <title>The Dendrobium catenatum Lindl. genome sequence provides insights into polysaccharide synthase, floral development and adaptive evolution.</title>
        <authorList>
            <person name="Zhang G.Q."/>
            <person name="Xu Q."/>
            <person name="Bian C."/>
            <person name="Tsai W.C."/>
            <person name="Yeh C.M."/>
            <person name="Liu K.W."/>
            <person name="Yoshida K."/>
            <person name="Zhang L.S."/>
            <person name="Chang S.B."/>
            <person name="Chen F."/>
            <person name="Shi Y."/>
            <person name="Su Y.Y."/>
            <person name="Zhang Y.Q."/>
            <person name="Chen L.J."/>
            <person name="Yin Y."/>
            <person name="Lin M."/>
            <person name="Huang H."/>
            <person name="Deng H."/>
            <person name="Wang Z.W."/>
            <person name="Zhu S.L."/>
            <person name="Zhao X."/>
            <person name="Deng C."/>
            <person name="Niu S.C."/>
            <person name="Huang J."/>
            <person name="Wang M."/>
            <person name="Liu G.H."/>
            <person name="Yang H.J."/>
            <person name="Xiao X.J."/>
            <person name="Hsiao Y.Y."/>
            <person name="Wu W.L."/>
            <person name="Chen Y.Y."/>
            <person name="Mitsuda N."/>
            <person name="Ohme-Takagi M."/>
            <person name="Luo Y.B."/>
            <person name="Van de Peer Y."/>
            <person name="Liu Z.J."/>
        </authorList>
    </citation>
    <scope>NUCLEOTIDE SEQUENCE [LARGE SCALE GENOMIC DNA]</scope>
    <source>
        <tissue evidence="2">The whole plant</tissue>
    </source>
</reference>
<dbReference type="EMBL" id="KZ503460">
    <property type="protein sequence ID" value="PKU63780.1"/>
    <property type="molecule type" value="Genomic_DNA"/>
</dbReference>
<dbReference type="Proteomes" id="UP000233837">
    <property type="component" value="Unassembled WGS sequence"/>
</dbReference>
<organism evidence="2 3">
    <name type="scientific">Dendrobium catenatum</name>
    <dbReference type="NCBI Taxonomy" id="906689"/>
    <lineage>
        <taxon>Eukaryota</taxon>
        <taxon>Viridiplantae</taxon>
        <taxon>Streptophyta</taxon>
        <taxon>Embryophyta</taxon>
        <taxon>Tracheophyta</taxon>
        <taxon>Spermatophyta</taxon>
        <taxon>Magnoliopsida</taxon>
        <taxon>Liliopsida</taxon>
        <taxon>Asparagales</taxon>
        <taxon>Orchidaceae</taxon>
        <taxon>Epidendroideae</taxon>
        <taxon>Malaxideae</taxon>
        <taxon>Dendrobiinae</taxon>
        <taxon>Dendrobium</taxon>
    </lineage>
</organism>
<reference evidence="2 3" key="2">
    <citation type="journal article" date="2017" name="Nature">
        <title>The Apostasia genome and the evolution of orchids.</title>
        <authorList>
            <person name="Zhang G.Q."/>
            <person name="Liu K.W."/>
            <person name="Li Z."/>
            <person name="Lohaus R."/>
            <person name="Hsiao Y.Y."/>
            <person name="Niu S.C."/>
            <person name="Wang J.Y."/>
            <person name="Lin Y.C."/>
            <person name="Xu Q."/>
            <person name="Chen L.J."/>
            <person name="Yoshida K."/>
            <person name="Fujiwara S."/>
            <person name="Wang Z.W."/>
            <person name="Zhang Y.Q."/>
            <person name="Mitsuda N."/>
            <person name="Wang M."/>
            <person name="Liu G.H."/>
            <person name="Pecoraro L."/>
            <person name="Huang H.X."/>
            <person name="Xiao X.J."/>
            <person name="Lin M."/>
            <person name="Wu X.Y."/>
            <person name="Wu W.L."/>
            <person name="Chen Y.Y."/>
            <person name="Chang S.B."/>
            <person name="Sakamoto S."/>
            <person name="Ohme-Takagi M."/>
            <person name="Yagi M."/>
            <person name="Zeng S.J."/>
            <person name="Shen C.Y."/>
            <person name="Yeh C.M."/>
            <person name="Luo Y.B."/>
            <person name="Tsai W.C."/>
            <person name="Van de Peer Y."/>
            <person name="Liu Z.J."/>
        </authorList>
    </citation>
    <scope>NUCLEOTIDE SEQUENCE [LARGE SCALE GENOMIC DNA]</scope>
    <source>
        <tissue evidence="2">The whole plant</tissue>
    </source>
</reference>
<gene>
    <name evidence="2" type="ORF">MA16_Dca010698</name>
</gene>
<accession>A0A2I0VK37</accession>
<proteinExistence type="predicted"/>
<feature type="region of interest" description="Disordered" evidence="1">
    <location>
        <begin position="24"/>
        <end position="47"/>
    </location>
</feature>
<sequence>MASDVLHTRERLRLLLLVRTEKRRREGGAWQTQRKRERGREREFASLEHAKSPSWSREVRLEFSSPGSLR</sequence>
<name>A0A2I0VK37_9ASPA</name>
<evidence type="ECO:0000313" key="3">
    <source>
        <dbReference type="Proteomes" id="UP000233837"/>
    </source>
</evidence>
<protein>
    <submittedName>
        <fullName evidence="2">Uncharacterized protein</fullName>
    </submittedName>
</protein>
<evidence type="ECO:0000313" key="2">
    <source>
        <dbReference type="EMBL" id="PKU63780.1"/>
    </source>
</evidence>
<evidence type="ECO:0000256" key="1">
    <source>
        <dbReference type="SAM" id="MobiDB-lite"/>
    </source>
</evidence>
<keyword evidence="3" id="KW-1185">Reference proteome</keyword>